<dbReference type="Pfam" id="PF20157">
    <property type="entry name" value="Maf_flag10_N"/>
    <property type="match status" value="1"/>
</dbReference>
<feature type="domain" description="Glycosyltransferase Maf N-terminal" evidence="1">
    <location>
        <begin position="45"/>
        <end position="123"/>
    </location>
</feature>
<protein>
    <submittedName>
        <fullName evidence="2">Ph1570 protein</fullName>
    </submittedName>
</protein>
<dbReference type="InterPro" id="IPR045376">
    <property type="entry name" value="Maf_N"/>
</dbReference>
<reference evidence="2 3" key="1">
    <citation type="journal article" date="2012" name="J. Bacteriol.">
        <title>Complete genome sequences of Desulfosporosinus orientis DSM765T, Desulfosporosinus youngiae DSM17734T, Desulfosporosinus meridiei DSM13257T, and Desulfosporosinus acidiphilus DSM22704T.</title>
        <authorList>
            <person name="Pester M."/>
            <person name="Brambilla E."/>
            <person name="Alazard D."/>
            <person name="Rattei T."/>
            <person name="Weinmaier T."/>
            <person name="Han J."/>
            <person name="Lucas S."/>
            <person name="Lapidus A."/>
            <person name="Cheng J.F."/>
            <person name="Goodwin L."/>
            <person name="Pitluck S."/>
            <person name="Peters L."/>
            <person name="Ovchinnikova G."/>
            <person name="Teshima H."/>
            <person name="Detter J.C."/>
            <person name="Han C.S."/>
            <person name="Tapia R."/>
            <person name="Land M.L."/>
            <person name="Hauser L."/>
            <person name="Kyrpides N.C."/>
            <person name="Ivanova N.N."/>
            <person name="Pagani I."/>
            <person name="Huntmann M."/>
            <person name="Wei C.L."/>
            <person name="Davenport K.W."/>
            <person name="Daligault H."/>
            <person name="Chain P.S."/>
            <person name="Chen A."/>
            <person name="Mavromatis K."/>
            <person name="Markowitz V."/>
            <person name="Szeto E."/>
            <person name="Mikhailova N."/>
            <person name="Pati A."/>
            <person name="Wagner M."/>
            <person name="Woyke T."/>
            <person name="Ollivier B."/>
            <person name="Klenk H.P."/>
            <person name="Spring S."/>
            <person name="Loy A."/>
        </authorList>
    </citation>
    <scope>NUCLEOTIDE SEQUENCE [LARGE SCALE GENOMIC DNA]</scope>
    <source>
        <strain evidence="3">DSM 22704 / JCM 16185 / SJ4</strain>
    </source>
</reference>
<dbReference type="AlphaFoldDB" id="I4D9Y1"/>
<dbReference type="SUPFAM" id="SSF53335">
    <property type="entry name" value="S-adenosyl-L-methionine-dependent methyltransferases"/>
    <property type="match status" value="1"/>
</dbReference>
<evidence type="ECO:0000313" key="3">
    <source>
        <dbReference type="Proteomes" id="UP000002892"/>
    </source>
</evidence>
<sequence>MNIIIEKAKDNNLTCKIENSNSEFIYAYSKYKPKDKISLSNLNFNSNENLILLGLGLGYELEYLAKNTNNYIYVIEPDKEFYNIILSSNELNSVLKIKNIKFLFGDEYKKLTLSDYEIVNNKNITCYNSHFYIEVLNYLSRFP</sequence>
<dbReference type="KEGG" id="dai:Desaci_3724"/>
<dbReference type="InterPro" id="IPR029063">
    <property type="entry name" value="SAM-dependent_MTases_sf"/>
</dbReference>
<keyword evidence="3" id="KW-1185">Reference proteome</keyword>
<evidence type="ECO:0000259" key="1">
    <source>
        <dbReference type="Pfam" id="PF20157"/>
    </source>
</evidence>
<proteinExistence type="predicted"/>
<name>I4D9Y1_DESAJ</name>
<dbReference type="Proteomes" id="UP000002892">
    <property type="component" value="Chromosome"/>
</dbReference>
<dbReference type="eggNOG" id="COG4641">
    <property type="taxonomic scope" value="Bacteria"/>
</dbReference>
<evidence type="ECO:0000313" key="2">
    <source>
        <dbReference type="EMBL" id="AFM42605.1"/>
    </source>
</evidence>
<accession>I4D9Y1</accession>
<gene>
    <name evidence="2" type="ordered locus">Desaci_3724</name>
</gene>
<dbReference type="EMBL" id="CP003639">
    <property type="protein sequence ID" value="AFM42605.1"/>
    <property type="molecule type" value="Genomic_DNA"/>
</dbReference>
<dbReference type="HOGENOM" id="CLU_1802994_0_0_9"/>
<organism evidence="2 3">
    <name type="scientific">Desulfosporosinus acidiphilus (strain DSM 22704 / JCM 16185 / SJ4)</name>
    <dbReference type="NCBI Taxonomy" id="646529"/>
    <lineage>
        <taxon>Bacteria</taxon>
        <taxon>Bacillati</taxon>
        <taxon>Bacillota</taxon>
        <taxon>Clostridia</taxon>
        <taxon>Eubacteriales</taxon>
        <taxon>Desulfitobacteriaceae</taxon>
        <taxon>Desulfosporosinus</taxon>
    </lineage>
</organism>